<protein>
    <recommendedName>
        <fullName evidence="3">N-acetyltransferase domain-containing protein</fullName>
    </recommendedName>
</protein>
<evidence type="ECO:0000256" key="1">
    <source>
        <dbReference type="ARBA" id="ARBA00022679"/>
    </source>
</evidence>
<accession>A0A0N1F5I1</accession>
<sequence>MTPDGLIVRDAEAADLPAVRALLVETWHATYDGIYGWQRVAEITNAWHSLENLSSQLGRENGAFLVALVGDEIIATASARIERDHAALLTRLYVIPTYQGVGVGRTLLQVTLACFPQAPVARLEVESQNEPAIAFYERMGFFLQRQARFDGRDDTPNTLLMAKRLFAE</sequence>
<reference evidence="4 5" key="1">
    <citation type="submission" date="2015-07" db="EMBL/GenBank/DDBJ databases">
        <title>Whole genome sequencing of Bosea vaviloviae isolated from cave pool.</title>
        <authorList>
            <person name="Tan N.E.H."/>
            <person name="Lee Y.P."/>
            <person name="Gan H.M."/>
            <person name="Barton H."/>
            <person name="Savka M.A."/>
        </authorList>
    </citation>
    <scope>NUCLEOTIDE SEQUENCE [LARGE SCALE GENOMIC DNA]</scope>
    <source>
        <strain evidence="4 5">SD260</strain>
    </source>
</reference>
<evidence type="ECO:0000256" key="2">
    <source>
        <dbReference type="ARBA" id="ARBA00023315"/>
    </source>
</evidence>
<dbReference type="Proteomes" id="UP000037822">
    <property type="component" value="Unassembled WGS sequence"/>
</dbReference>
<dbReference type="GO" id="GO:0016747">
    <property type="term" value="F:acyltransferase activity, transferring groups other than amino-acyl groups"/>
    <property type="evidence" value="ECO:0007669"/>
    <property type="project" value="InterPro"/>
</dbReference>
<dbReference type="PANTHER" id="PTHR43877:SF2">
    <property type="entry name" value="AMINOALKYLPHOSPHONATE N-ACETYLTRANSFERASE-RELATED"/>
    <property type="match status" value="1"/>
</dbReference>
<dbReference type="CDD" id="cd04301">
    <property type="entry name" value="NAT_SF"/>
    <property type="match status" value="1"/>
</dbReference>
<keyword evidence="2" id="KW-0012">Acyltransferase</keyword>
<dbReference type="AlphaFoldDB" id="A0A0N1F5I1"/>
<dbReference type="InterPro" id="IPR016181">
    <property type="entry name" value="Acyl_CoA_acyltransferase"/>
</dbReference>
<evidence type="ECO:0000259" key="3">
    <source>
        <dbReference type="PROSITE" id="PS51186"/>
    </source>
</evidence>
<dbReference type="InterPro" id="IPR000182">
    <property type="entry name" value="GNAT_dom"/>
</dbReference>
<name>A0A0N1F5I1_9HYPH</name>
<dbReference type="EMBL" id="LGSZ01000022">
    <property type="protein sequence ID" value="KPH82159.1"/>
    <property type="molecule type" value="Genomic_DNA"/>
</dbReference>
<keyword evidence="5" id="KW-1185">Reference proteome</keyword>
<dbReference type="Gene3D" id="3.40.630.30">
    <property type="match status" value="1"/>
</dbReference>
<dbReference type="PATRIC" id="fig|1526658.3.peg.3213"/>
<dbReference type="OrthoDB" id="9799154at2"/>
<evidence type="ECO:0000313" key="5">
    <source>
        <dbReference type="Proteomes" id="UP000037822"/>
    </source>
</evidence>
<dbReference type="SUPFAM" id="SSF55729">
    <property type="entry name" value="Acyl-CoA N-acyltransferases (Nat)"/>
    <property type="match status" value="1"/>
</dbReference>
<dbReference type="InterPro" id="IPR050832">
    <property type="entry name" value="Bact_Acetyltransf"/>
</dbReference>
<gene>
    <name evidence="4" type="ORF">AE618_04375</name>
</gene>
<dbReference type="Pfam" id="PF00583">
    <property type="entry name" value="Acetyltransf_1"/>
    <property type="match status" value="1"/>
</dbReference>
<organism evidence="4 5">
    <name type="scientific">Bosea vaviloviae</name>
    <dbReference type="NCBI Taxonomy" id="1526658"/>
    <lineage>
        <taxon>Bacteria</taxon>
        <taxon>Pseudomonadati</taxon>
        <taxon>Pseudomonadota</taxon>
        <taxon>Alphaproteobacteria</taxon>
        <taxon>Hyphomicrobiales</taxon>
        <taxon>Boseaceae</taxon>
        <taxon>Bosea</taxon>
    </lineage>
</organism>
<dbReference type="PROSITE" id="PS51186">
    <property type="entry name" value="GNAT"/>
    <property type="match status" value="1"/>
</dbReference>
<comment type="caution">
    <text evidence="4">The sequence shown here is derived from an EMBL/GenBank/DDBJ whole genome shotgun (WGS) entry which is preliminary data.</text>
</comment>
<keyword evidence="1" id="KW-0808">Transferase</keyword>
<feature type="domain" description="N-acetyltransferase" evidence="3">
    <location>
        <begin position="6"/>
        <end position="166"/>
    </location>
</feature>
<evidence type="ECO:0000313" key="4">
    <source>
        <dbReference type="EMBL" id="KPH82159.1"/>
    </source>
</evidence>
<proteinExistence type="predicted"/>
<dbReference type="PANTHER" id="PTHR43877">
    <property type="entry name" value="AMINOALKYLPHOSPHONATE N-ACETYLTRANSFERASE-RELATED-RELATED"/>
    <property type="match status" value="1"/>
</dbReference>
<dbReference type="RefSeq" id="WP_054207819.1">
    <property type="nucleotide sequence ID" value="NZ_LGSZ01000022.1"/>
</dbReference>